<evidence type="ECO:0000256" key="5">
    <source>
        <dbReference type="ARBA" id="ARBA00022630"/>
    </source>
</evidence>
<dbReference type="InterPro" id="IPR013766">
    <property type="entry name" value="Thioredoxin_domain"/>
</dbReference>
<dbReference type="GO" id="GO:0006457">
    <property type="term" value="P:protein folding"/>
    <property type="evidence" value="ECO:0007669"/>
    <property type="project" value="TreeGrafter"/>
</dbReference>
<comment type="catalytic activity">
    <reaction evidence="12 13">
        <text>2 R'C(R)SH + O2 = R'C(R)S-S(R)CR' + H2O2</text>
        <dbReference type="Rhea" id="RHEA:17357"/>
        <dbReference type="ChEBI" id="CHEBI:15379"/>
        <dbReference type="ChEBI" id="CHEBI:16240"/>
        <dbReference type="ChEBI" id="CHEBI:16520"/>
        <dbReference type="ChEBI" id="CHEBI:17412"/>
        <dbReference type="EC" id="1.8.3.2"/>
    </reaction>
</comment>
<dbReference type="Pfam" id="PF18371">
    <property type="entry name" value="FAD_SOX"/>
    <property type="match status" value="1"/>
</dbReference>
<evidence type="ECO:0000313" key="18">
    <source>
        <dbReference type="Ensembl" id="ENSTRUP00000025033.3"/>
    </source>
</evidence>
<dbReference type="FunFam" id="3.40.30.10:FF:000080">
    <property type="entry name" value="Sulfhydryl oxidase"/>
    <property type="match status" value="1"/>
</dbReference>
<dbReference type="InterPro" id="IPR040986">
    <property type="entry name" value="QSOX_FAD-bd_dom"/>
</dbReference>
<dbReference type="GO" id="GO:0005615">
    <property type="term" value="C:extracellular space"/>
    <property type="evidence" value="ECO:0007669"/>
    <property type="project" value="TreeGrafter"/>
</dbReference>
<evidence type="ECO:0000256" key="1">
    <source>
        <dbReference type="ARBA" id="ARBA00001974"/>
    </source>
</evidence>
<dbReference type="InParanoid" id="H2TK29"/>
<evidence type="ECO:0000313" key="19">
    <source>
        <dbReference type="Proteomes" id="UP000005226"/>
    </source>
</evidence>
<keyword evidence="6 15" id="KW-0732">Signal</keyword>
<proteinExistence type="inferred from homology"/>
<comment type="function">
    <text evidence="11">Catalyzes the oxidation of sulfhydryl groups in peptide and protein thiols to disulfides with the reduction of oxygen to hydrogen peroxide. Plays a role in disulfide bond formation in a variety of extracellular proteins. In fibroblasts, required for normal incorporation of laminin into the extracellular matrix, and thereby for normal cell-cell adhesion and cell migration.</text>
</comment>
<keyword evidence="10" id="KW-0325">Glycoprotein</keyword>
<comment type="similarity">
    <text evidence="3 13">Belongs to the quiescin-sulfhydryl oxidase (QSOX) family.</text>
</comment>
<dbReference type="InterPro" id="IPR041269">
    <property type="entry name" value="QSOX_Trx1"/>
</dbReference>
<keyword evidence="7 13" id="KW-0274">FAD</keyword>
<evidence type="ECO:0000256" key="6">
    <source>
        <dbReference type="ARBA" id="ARBA00022729"/>
    </source>
</evidence>
<dbReference type="GeneID" id="101077738"/>
<dbReference type="InterPro" id="IPR017937">
    <property type="entry name" value="Thioredoxin_CS"/>
</dbReference>
<feature type="domain" description="Thioredoxin" evidence="17">
    <location>
        <begin position="46"/>
        <end position="167"/>
    </location>
</feature>
<dbReference type="SUPFAM" id="SSF69000">
    <property type="entry name" value="FAD-dependent thiol oxidase"/>
    <property type="match status" value="1"/>
</dbReference>
<dbReference type="Pfam" id="PF04777">
    <property type="entry name" value="Evr1_Alr"/>
    <property type="match status" value="1"/>
</dbReference>
<evidence type="ECO:0000256" key="4">
    <source>
        <dbReference type="ARBA" id="ARBA00022525"/>
    </source>
</evidence>
<accession>H2TK29</accession>
<reference evidence="18" key="3">
    <citation type="submission" date="2025-09" db="UniProtKB">
        <authorList>
            <consortium name="Ensembl"/>
        </authorList>
    </citation>
    <scope>IDENTIFICATION</scope>
</reference>
<dbReference type="RefSeq" id="XP_011613149.2">
    <property type="nucleotide sequence ID" value="XM_011614847.2"/>
</dbReference>
<dbReference type="PANTHER" id="PTHR22897">
    <property type="entry name" value="QUIESCIN Q6-RELATED SULFHYDRYL OXIDASE"/>
    <property type="match status" value="1"/>
</dbReference>
<dbReference type="FunFam" id="3.40.30.10:FF:000073">
    <property type="entry name" value="Sulfhydryl oxidase"/>
    <property type="match status" value="1"/>
</dbReference>
<comment type="subcellular location">
    <subcellularLocation>
        <location evidence="2">Secreted</location>
    </subcellularLocation>
</comment>
<feature type="signal peptide" evidence="15">
    <location>
        <begin position="1"/>
        <end position="43"/>
    </location>
</feature>
<feature type="domain" description="ERV/ALR sulfhydryl oxidase" evidence="16">
    <location>
        <begin position="410"/>
        <end position="511"/>
    </location>
</feature>
<dbReference type="InterPro" id="IPR039798">
    <property type="entry name" value="Sulfhydryl_oxidase"/>
</dbReference>
<reference evidence="18 19" key="1">
    <citation type="journal article" date="2011" name="Genome Biol. Evol.">
        <title>Integration of the genetic map and genome assembly of fugu facilitates insights into distinct features of genome evolution in teleosts and mammals.</title>
        <authorList>
            <person name="Kai W."/>
            <person name="Kikuchi K."/>
            <person name="Tohari S."/>
            <person name="Chew A.K."/>
            <person name="Tay A."/>
            <person name="Fujiwara A."/>
            <person name="Hosoya S."/>
            <person name="Suetake H."/>
            <person name="Naruse K."/>
            <person name="Brenner S."/>
            <person name="Suzuki Y."/>
            <person name="Venkatesh B."/>
        </authorList>
    </citation>
    <scope>NUCLEOTIDE SEQUENCE [LARGE SCALE GENOMIC DNA]</scope>
</reference>
<dbReference type="FunFam" id="1.20.120.1960:FF:000001">
    <property type="entry name" value="Sulfhydryl oxidase"/>
    <property type="match status" value="1"/>
</dbReference>
<dbReference type="AlphaFoldDB" id="H2TK29"/>
<evidence type="ECO:0000256" key="9">
    <source>
        <dbReference type="ARBA" id="ARBA00023157"/>
    </source>
</evidence>
<dbReference type="Proteomes" id="UP000005226">
    <property type="component" value="Chromosome 20"/>
</dbReference>
<evidence type="ECO:0000256" key="12">
    <source>
        <dbReference type="ARBA" id="ARBA00048864"/>
    </source>
</evidence>
<evidence type="ECO:0000256" key="11">
    <source>
        <dbReference type="ARBA" id="ARBA00045804"/>
    </source>
</evidence>
<feature type="region of interest" description="Disordered" evidence="14">
    <location>
        <begin position="571"/>
        <end position="650"/>
    </location>
</feature>
<keyword evidence="13" id="KW-1133">Transmembrane helix</keyword>
<evidence type="ECO:0000256" key="7">
    <source>
        <dbReference type="ARBA" id="ARBA00022827"/>
    </source>
</evidence>
<dbReference type="InterPro" id="IPR042568">
    <property type="entry name" value="QSOX_FAD-bd_sf"/>
</dbReference>
<dbReference type="Gene3D" id="1.20.120.310">
    <property type="entry name" value="ERV/ALR sulfhydryl oxidase domain"/>
    <property type="match status" value="1"/>
</dbReference>
<dbReference type="PROSITE" id="PS51324">
    <property type="entry name" value="ERV_ALR"/>
    <property type="match status" value="1"/>
</dbReference>
<dbReference type="GO" id="GO:0003756">
    <property type="term" value="F:protein disulfide isomerase activity"/>
    <property type="evidence" value="ECO:0007669"/>
    <property type="project" value="TreeGrafter"/>
</dbReference>
<evidence type="ECO:0000256" key="15">
    <source>
        <dbReference type="SAM" id="SignalP"/>
    </source>
</evidence>
<dbReference type="PROSITE" id="PS00194">
    <property type="entry name" value="THIOREDOXIN_1"/>
    <property type="match status" value="1"/>
</dbReference>
<dbReference type="KEGG" id="tru:101077738"/>
<dbReference type="GO" id="GO:0000139">
    <property type="term" value="C:Golgi membrane"/>
    <property type="evidence" value="ECO:0007669"/>
    <property type="project" value="TreeGrafter"/>
</dbReference>
<feature type="region of interest" description="Disordered" evidence="14">
    <location>
        <begin position="1"/>
        <end position="20"/>
    </location>
</feature>
<feature type="compositionally biased region" description="Acidic residues" evidence="14">
    <location>
        <begin position="601"/>
        <end position="622"/>
    </location>
</feature>
<dbReference type="Pfam" id="PF18108">
    <property type="entry name" value="QSOX_Trx1"/>
    <property type="match status" value="1"/>
</dbReference>
<dbReference type="CTD" id="5768"/>
<dbReference type="PRINTS" id="PR00421">
    <property type="entry name" value="THIOREDOXIN"/>
</dbReference>
<keyword evidence="19" id="KW-1185">Reference proteome</keyword>
<keyword evidence="13" id="KW-0812">Transmembrane</keyword>
<dbReference type="CDD" id="cd02992">
    <property type="entry name" value="PDI_a_QSOX"/>
    <property type="match status" value="1"/>
</dbReference>
<keyword evidence="9" id="KW-1015">Disulfide bond</keyword>
<keyword evidence="4" id="KW-0964">Secreted</keyword>
<feature type="compositionally biased region" description="Basic and acidic residues" evidence="14">
    <location>
        <begin position="571"/>
        <end position="587"/>
    </location>
</feature>
<dbReference type="OMA" id="YGELWNE"/>
<dbReference type="EC" id="1.8.3.2" evidence="13"/>
<evidence type="ECO:0000256" key="14">
    <source>
        <dbReference type="SAM" id="MobiDB-lite"/>
    </source>
</evidence>
<dbReference type="Pfam" id="PF00085">
    <property type="entry name" value="Thioredoxin"/>
    <property type="match status" value="1"/>
</dbReference>
<keyword evidence="13" id="KW-0472">Membrane</keyword>
<evidence type="ECO:0000256" key="2">
    <source>
        <dbReference type="ARBA" id="ARBA00004613"/>
    </source>
</evidence>
<dbReference type="InterPro" id="IPR036774">
    <property type="entry name" value="ERV/ALR_sulphydryl_oxid_sf"/>
</dbReference>
<dbReference type="Ensembl" id="ENSTRUT00000025136.3">
    <property type="protein sequence ID" value="ENSTRUP00000025033.3"/>
    <property type="gene ID" value="ENSTRUG00000009955.3"/>
</dbReference>
<evidence type="ECO:0000256" key="8">
    <source>
        <dbReference type="ARBA" id="ARBA00023002"/>
    </source>
</evidence>
<evidence type="ECO:0000259" key="16">
    <source>
        <dbReference type="PROSITE" id="PS51324"/>
    </source>
</evidence>
<reference evidence="18" key="2">
    <citation type="submission" date="2025-08" db="UniProtKB">
        <authorList>
            <consortium name="Ensembl"/>
        </authorList>
    </citation>
    <scope>IDENTIFICATION</scope>
</reference>
<protein>
    <recommendedName>
        <fullName evidence="13">Sulfhydryl oxidase</fullName>
        <ecNumber evidence="13">1.8.3.2</ecNumber>
    </recommendedName>
</protein>
<dbReference type="OrthoDB" id="59470at2759"/>
<dbReference type="FunFam" id="1.20.120.310:FF:000001">
    <property type="entry name" value="Sulfhydryl oxidase"/>
    <property type="match status" value="1"/>
</dbReference>
<organism evidence="18 19">
    <name type="scientific">Takifugu rubripes</name>
    <name type="common">Japanese pufferfish</name>
    <name type="synonym">Fugu rubripes</name>
    <dbReference type="NCBI Taxonomy" id="31033"/>
    <lineage>
        <taxon>Eukaryota</taxon>
        <taxon>Metazoa</taxon>
        <taxon>Chordata</taxon>
        <taxon>Craniata</taxon>
        <taxon>Vertebrata</taxon>
        <taxon>Euteleostomi</taxon>
        <taxon>Actinopterygii</taxon>
        <taxon>Neopterygii</taxon>
        <taxon>Teleostei</taxon>
        <taxon>Neoteleostei</taxon>
        <taxon>Acanthomorphata</taxon>
        <taxon>Eupercaria</taxon>
        <taxon>Tetraodontiformes</taxon>
        <taxon>Tetradontoidea</taxon>
        <taxon>Tetraodontidae</taxon>
        <taxon>Takifugu</taxon>
    </lineage>
</organism>
<dbReference type="PANTHER" id="PTHR22897:SF6">
    <property type="entry name" value="SULFHYDRYL OXIDASE 1"/>
    <property type="match status" value="1"/>
</dbReference>
<gene>
    <name evidence="18" type="primary">qsox1</name>
</gene>
<sequence>MAQRRGGATSRCAGGTQTHRRRTRATTAVWLLTYLILPSATEAGLYSATDQIISLNAENVETVLVNSTAAIVAEFYASWCGHCVAFSPVYKSLARDIKEWKPAVDLAAVDCAATETRQLCFDYGIKGYPTLKFFHAYSKEGSKGLSLKGFPRDVRGLRHRIIDQLEKHQEPWPPACPPLELISQAEIDRFFETNSVQHIALIFEDDKSYIGREVTLDLLQFENIAVRRVLSTEEGLVTKLGVTDFPSCYLYYPSGNFTRLQVNIQARTFYSYALQRLPGVVRSGKPPPPATVESLTNRTDEPWRPFNRSRVYMADLESTLDYSLRVELAAHSVFSGHALVSLKKYISVLVKYFPGRPMVMNLLKSLNSWLQDQPGDEISYEALEKIIDNRAQSPNTTLPQGARWVGCQGSQPHYRGYPCGVWTLFHVLSVQAKKDEGTDAKEVLSTMRGYVHHFFGCRLCAKHFEEMAQKGLSEVNTLSAAVLWLWKRHNQVNNRLAGALSEDPKFPKIQWPSPEMCPSCHSVMENREHRWNQDRVLSFLLSYYSSQDILTDYLEDENQILAKQREKHASQAVEARNRAERKAREASDSLPLPSQPTVHSEEEEEEEEEVQDEAAAEEEAEGGEGATADEIASDPTTWANREMMGEARPQVRRRPSIVGMRMREQREDIVDLDSFVNQHYKAKAMQLAASSRVKQRTLQRKEEPEPGPVFGLGMELDAGFGMVGLQPLEAELDQDTQQQTKQRPKRELVGRYLTEEEWSHKRQWMSALSIGFSRVDISLCVILYFLSCVCLLVMYLFFKSRLRLRKAKIALS</sequence>
<evidence type="ECO:0000256" key="3">
    <source>
        <dbReference type="ARBA" id="ARBA00006041"/>
    </source>
</evidence>
<comment type="cofactor">
    <cofactor evidence="1 13">
        <name>FAD</name>
        <dbReference type="ChEBI" id="CHEBI:57692"/>
    </cofactor>
</comment>
<evidence type="ECO:0000259" key="17">
    <source>
        <dbReference type="PROSITE" id="PS51352"/>
    </source>
</evidence>
<dbReference type="SUPFAM" id="SSF52833">
    <property type="entry name" value="Thioredoxin-like"/>
    <property type="match status" value="1"/>
</dbReference>
<dbReference type="InterPro" id="IPR036249">
    <property type="entry name" value="Thioredoxin-like_sf"/>
</dbReference>
<dbReference type="GeneTree" id="ENSGT00940000159504"/>
<dbReference type="PROSITE" id="PS51352">
    <property type="entry name" value="THIOREDOXIN_2"/>
    <property type="match status" value="1"/>
</dbReference>
<feature type="chain" id="PRO_5025527793" description="Sulfhydryl oxidase" evidence="15">
    <location>
        <begin position="44"/>
        <end position="812"/>
    </location>
</feature>
<evidence type="ECO:0000256" key="10">
    <source>
        <dbReference type="ARBA" id="ARBA00023180"/>
    </source>
</evidence>
<keyword evidence="5 13" id="KW-0285">Flavoprotein</keyword>
<dbReference type="GO" id="GO:0016971">
    <property type="term" value="F:flavin-dependent sulfhydryl oxidase activity"/>
    <property type="evidence" value="ECO:0007669"/>
    <property type="project" value="InterPro"/>
</dbReference>
<feature type="transmembrane region" description="Helical" evidence="13">
    <location>
        <begin position="781"/>
        <end position="798"/>
    </location>
</feature>
<dbReference type="Gene3D" id="3.40.30.10">
    <property type="entry name" value="Glutaredoxin"/>
    <property type="match status" value="2"/>
</dbReference>
<dbReference type="Gene3D" id="1.20.120.1960">
    <property type="entry name" value="QSOX sulfhydryl oxidase domain"/>
    <property type="match status" value="1"/>
</dbReference>
<keyword evidence="8 13" id="KW-0560">Oxidoreductase</keyword>
<evidence type="ECO:0000256" key="13">
    <source>
        <dbReference type="RuleBase" id="RU371123"/>
    </source>
</evidence>
<dbReference type="FunCoup" id="H2TK29">
    <property type="interactions" value="547"/>
</dbReference>
<dbReference type="InterPro" id="IPR017905">
    <property type="entry name" value="ERV/ALR_sulphydryl_oxidase"/>
</dbReference>
<name>H2TK29_TAKRU</name>
<dbReference type="STRING" id="31033.ENSTRUP00000025033"/>